<dbReference type="AlphaFoldDB" id="A0A1L9VH83"/>
<name>A0A1L9VH83_ASPGL</name>
<dbReference type="EMBL" id="KV878900">
    <property type="protein sequence ID" value="OJJ83250.1"/>
    <property type="molecule type" value="Genomic_DNA"/>
</dbReference>
<accession>A0A1L9VH83</accession>
<evidence type="ECO:0000313" key="2">
    <source>
        <dbReference type="Proteomes" id="UP000184300"/>
    </source>
</evidence>
<dbReference type="InterPro" id="IPR036047">
    <property type="entry name" value="F-box-like_dom_sf"/>
</dbReference>
<dbReference type="Proteomes" id="UP000184300">
    <property type="component" value="Unassembled WGS sequence"/>
</dbReference>
<evidence type="ECO:0000313" key="1">
    <source>
        <dbReference type="EMBL" id="OJJ83250.1"/>
    </source>
</evidence>
<dbReference type="CDD" id="cd09917">
    <property type="entry name" value="F-box_SF"/>
    <property type="match status" value="1"/>
</dbReference>
<evidence type="ECO:0008006" key="3">
    <source>
        <dbReference type="Google" id="ProtNLM"/>
    </source>
</evidence>
<keyword evidence="2" id="KW-1185">Reference proteome</keyword>
<dbReference type="GeneID" id="34462954"/>
<dbReference type="RefSeq" id="XP_022399948.1">
    <property type="nucleotide sequence ID" value="XM_022546693.1"/>
</dbReference>
<proteinExistence type="predicted"/>
<protein>
    <recommendedName>
        <fullName evidence="3">F-box domain-containing protein</fullName>
    </recommendedName>
</protein>
<gene>
    <name evidence="1" type="ORF">ASPGLDRAFT_475208</name>
</gene>
<sequence length="244" mass="28315">MPHAIFSIPEIFESILLSIDLHTLLLSQRVCKKFHALISTSSALQEALFFKPVRHQLPYGSEDRVRNSLVEDYLWQSQFLQSHNDALTRPEASWRRMVFQQPPTSTICVIEYSQFWGKPRYRRFKFTKADGGCLRMEDVVTAVPGMDANTDCISILVPGEDKWILWHEPSLDLDKVKKLEEKYENERAATTTMFLEDCDFVVFVRVCGYLRPGAWHDVGERQLTGWLESIGKGEYVEDVENYDE</sequence>
<dbReference type="SUPFAM" id="SSF81383">
    <property type="entry name" value="F-box domain"/>
    <property type="match status" value="1"/>
</dbReference>
<dbReference type="OrthoDB" id="3800738at2759"/>
<dbReference type="VEuPathDB" id="FungiDB:ASPGLDRAFT_475208"/>
<organism evidence="1 2">
    <name type="scientific">Aspergillus glaucus CBS 516.65</name>
    <dbReference type="NCBI Taxonomy" id="1160497"/>
    <lineage>
        <taxon>Eukaryota</taxon>
        <taxon>Fungi</taxon>
        <taxon>Dikarya</taxon>
        <taxon>Ascomycota</taxon>
        <taxon>Pezizomycotina</taxon>
        <taxon>Eurotiomycetes</taxon>
        <taxon>Eurotiomycetidae</taxon>
        <taxon>Eurotiales</taxon>
        <taxon>Aspergillaceae</taxon>
        <taxon>Aspergillus</taxon>
        <taxon>Aspergillus subgen. Aspergillus</taxon>
    </lineage>
</organism>
<dbReference type="STRING" id="1160497.A0A1L9VH83"/>
<reference evidence="2" key="1">
    <citation type="journal article" date="2017" name="Genome Biol.">
        <title>Comparative genomics reveals high biological diversity and specific adaptations in the industrially and medically important fungal genus Aspergillus.</title>
        <authorList>
            <person name="de Vries R.P."/>
            <person name="Riley R."/>
            <person name="Wiebenga A."/>
            <person name="Aguilar-Osorio G."/>
            <person name="Amillis S."/>
            <person name="Uchima C.A."/>
            <person name="Anderluh G."/>
            <person name="Asadollahi M."/>
            <person name="Askin M."/>
            <person name="Barry K."/>
            <person name="Battaglia E."/>
            <person name="Bayram O."/>
            <person name="Benocci T."/>
            <person name="Braus-Stromeyer S.A."/>
            <person name="Caldana C."/>
            <person name="Canovas D."/>
            <person name="Cerqueira G.C."/>
            <person name="Chen F."/>
            <person name="Chen W."/>
            <person name="Choi C."/>
            <person name="Clum A."/>
            <person name="Dos Santos R.A."/>
            <person name="Damasio A.R."/>
            <person name="Diallinas G."/>
            <person name="Emri T."/>
            <person name="Fekete E."/>
            <person name="Flipphi M."/>
            <person name="Freyberg S."/>
            <person name="Gallo A."/>
            <person name="Gournas C."/>
            <person name="Habgood R."/>
            <person name="Hainaut M."/>
            <person name="Harispe M.L."/>
            <person name="Henrissat B."/>
            <person name="Hilden K.S."/>
            <person name="Hope R."/>
            <person name="Hossain A."/>
            <person name="Karabika E."/>
            <person name="Karaffa L."/>
            <person name="Karanyi Z."/>
            <person name="Krasevec N."/>
            <person name="Kuo A."/>
            <person name="Kusch H."/>
            <person name="LaButti K."/>
            <person name="Lagendijk E.L."/>
            <person name="Lapidus A."/>
            <person name="Levasseur A."/>
            <person name="Lindquist E."/>
            <person name="Lipzen A."/>
            <person name="Logrieco A.F."/>
            <person name="MacCabe A."/>
            <person name="Maekelae M.R."/>
            <person name="Malavazi I."/>
            <person name="Melin P."/>
            <person name="Meyer V."/>
            <person name="Mielnichuk N."/>
            <person name="Miskei M."/>
            <person name="Molnar A.P."/>
            <person name="Mule G."/>
            <person name="Ngan C.Y."/>
            <person name="Orejas M."/>
            <person name="Orosz E."/>
            <person name="Ouedraogo J.P."/>
            <person name="Overkamp K.M."/>
            <person name="Park H.-S."/>
            <person name="Perrone G."/>
            <person name="Piumi F."/>
            <person name="Punt P.J."/>
            <person name="Ram A.F."/>
            <person name="Ramon A."/>
            <person name="Rauscher S."/>
            <person name="Record E."/>
            <person name="Riano-Pachon D.M."/>
            <person name="Robert V."/>
            <person name="Roehrig J."/>
            <person name="Ruller R."/>
            <person name="Salamov A."/>
            <person name="Salih N.S."/>
            <person name="Samson R.A."/>
            <person name="Sandor E."/>
            <person name="Sanguinetti M."/>
            <person name="Schuetze T."/>
            <person name="Sepcic K."/>
            <person name="Shelest E."/>
            <person name="Sherlock G."/>
            <person name="Sophianopoulou V."/>
            <person name="Squina F.M."/>
            <person name="Sun H."/>
            <person name="Susca A."/>
            <person name="Todd R.B."/>
            <person name="Tsang A."/>
            <person name="Unkles S.E."/>
            <person name="van de Wiele N."/>
            <person name="van Rossen-Uffink D."/>
            <person name="Oliveira J.V."/>
            <person name="Vesth T.C."/>
            <person name="Visser J."/>
            <person name="Yu J.-H."/>
            <person name="Zhou M."/>
            <person name="Andersen M.R."/>
            <person name="Archer D.B."/>
            <person name="Baker S.E."/>
            <person name="Benoit I."/>
            <person name="Brakhage A.A."/>
            <person name="Braus G.H."/>
            <person name="Fischer R."/>
            <person name="Frisvad J.C."/>
            <person name="Goldman G.H."/>
            <person name="Houbraken J."/>
            <person name="Oakley B."/>
            <person name="Pocsi I."/>
            <person name="Scazzocchio C."/>
            <person name="Seiboth B."/>
            <person name="vanKuyk P.A."/>
            <person name="Wortman J."/>
            <person name="Dyer P.S."/>
            <person name="Grigoriev I.V."/>
        </authorList>
    </citation>
    <scope>NUCLEOTIDE SEQUENCE [LARGE SCALE GENOMIC DNA]</scope>
    <source>
        <strain evidence="2">CBS 516.65</strain>
    </source>
</reference>